<dbReference type="RefSeq" id="WP_054782834.1">
    <property type="nucleotide sequence ID" value="NZ_FPBD01000002.1"/>
</dbReference>
<dbReference type="SUPFAM" id="SSF56349">
    <property type="entry name" value="DNA breaking-rejoining enzymes"/>
    <property type="match status" value="1"/>
</dbReference>
<dbReference type="InterPro" id="IPR013762">
    <property type="entry name" value="Integrase-like_cat_sf"/>
</dbReference>
<evidence type="ECO:0000313" key="4">
    <source>
        <dbReference type="Proteomes" id="UP000183371"/>
    </source>
</evidence>
<evidence type="ECO:0008006" key="5">
    <source>
        <dbReference type="Google" id="ProtNLM"/>
    </source>
</evidence>
<dbReference type="GO" id="GO:0015074">
    <property type="term" value="P:DNA integration"/>
    <property type="evidence" value="ECO:0007669"/>
    <property type="project" value="InterPro"/>
</dbReference>
<dbReference type="InterPro" id="IPR010998">
    <property type="entry name" value="Integrase_recombinase_N"/>
</dbReference>
<evidence type="ECO:0000256" key="2">
    <source>
        <dbReference type="ARBA" id="ARBA00023172"/>
    </source>
</evidence>
<evidence type="ECO:0000256" key="1">
    <source>
        <dbReference type="ARBA" id="ARBA00023125"/>
    </source>
</evidence>
<keyword evidence="2" id="KW-0233">DNA recombination</keyword>
<sequence>MAKLQIKIPHIAWRDGRPRFNPGPGLRRLGYKGEDLKDSAGNWLGLEASIQWANKRSEEIAARRDAVKMGAKIQQPKRRAPIFAVSSLIANWQQSPKFQNLAPKTQEWYRQMGNALANFDEEFWAAPAAGISTPIAYGLYEALEVEKGLTTARGIIATCRSAWSYGKLKGLVGDNPFRELKMNVPRPRVRVGTIHEMKQLIAAADAFGRPEIGDAIMIGLCTGQRQGDRLSLVEDSRKDGRINLRQNKTGALVSMPELNEVTRRLNAAKVRRANWKVKYPHLIQDEKDQKPFSITSKHYSRKFREIREYAVSGDPAKGLKPTPSLVDFTDQDLRDTAVTWLANARCHIPEICSITGHSLESAQKILKHYLATTPEQADNAMAKLKEWIEAKGGL</sequence>
<dbReference type="InterPro" id="IPR011010">
    <property type="entry name" value="DNA_brk_join_enz"/>
</dbReference>
<dbReference type="AlphaFoldDB" id="A0A1I6ZVN2"/>
<dbReference type="GO" id="GO:0006310">
    <property type="term" value="P:DNA recombination"/>
    <property type="evidence" value="ECO:0007669"/>
    <property type="project" value="UniProtKB-KW"/>
</dbReference>
<name>A0A1I6ZVN2_9HYPH</name>
<dbReference type="Gene3D" id="1.10.443.10">
    <property type="entry name" value="Intergrase catalytic core"/>
    <property type="match status" value="1"/>
</dbReference>
<organism evidence="3 4">
    <name type="scientific">Pseudovibrio denitrificans</name>
    <dbReference type="NCBI Taxonomy" id="258256"/>
    <lineage>
        <taxon>Bacteria</taxon>
        <taxon>Pseudomonadati</taxon>
        <taxon>Pseudomonadota</taxon>
        <taxon>Alphaproteobacteria</taxon>
        <taxon>Hyphomicrobiales</taxon>
        <taxon>Stappiaceae</taxon>
        <taxon>Pseudovibrio</taxon>
    </lineage>
</organism>
<gene>
    <name evidence="3" type="ORF">SAMN05444141_102643</name>
</gene>
<keyword evidence="4" id="KW-1185">Reference proteome</keyword>
<keyword evidence="1" id="KW-0238">DNA-binding</keyword>
<reference evidence="4" key="1">
    <citation type="submission" date="2016-10" db="EMBL/GenBank/DDBJ databases">
        <authorList>
            <person name="Varghese N."/>
            <person name="Submissions S."/>
        </authorList>
    </citation>
    <scope>NUCLEOTIDE SEQUENCE [LARGE SCALE GENOMIC DNA]</scope>
    <source>
        <strain evidence="4">DSM 17465</strain>
    </source>
</reference>
<accession>A0A1I6ZVN2</accession>
<dbReference type="EMBL" id="FPBD01000002">
    <property type="protein sequence ID" value="SFT66758.1"/>
    <property type="molecule type" value="Genomic_DNA"/>
</dbReference>
<protein>
    <recommendedName>
        <fullName evidence="5">Phage integrase family protein</fullName>
    </recommendedName>
</protein>
<evidence type="ECO:0000313" key="3">
    <source>
        <dbReference type="EMBL" id="SFT66758.1"/>
    </source>
</evidence>
<dbReference type="Proteomes" id="UP000183371">
    <property type="component" value="Unassembled WGS sequence"/>
</dbReference>
<dbReference type="GO" id="GO:0003677">
    <property type="term" value="F:DNA binding"/>
    <property type="evidence" value="ECO:0007669"/>
    <property type="project" value="UniProtKB-KW"/>
</dbReference>
<proteinExistence type="predicted"/>
<dbReference type="Gene3D" id="1.10.150.130">
    <property type="match status" value="1"/>
</dbReference>